<proteinExistence type="predicted"/>
<dbReference type="RefSeq" id="XP_037194627.1">
    <property type="nucleotide sequence ID" value="XM_037341770.1"/>
</dbReference>
<comment type="caution">
    <text evidence="1">The sequence shown here is derived from an EMBL/GenBank/DDBJ whole genome shotgun (WGS) entry which is preliminary data.</text>
</comment>
<evidence type="ECO:0000313" key="2">
    <source>
        <dbReference type="Proteomes" id="UP000531561"/>
    </source>
</evidence>
<name>A0A8H6AXN2_9HELO</name>
<dbReference type="OrthoDB" id="10508046at2759"/>
<dbReference type="Proteomes" id="UP000531561">
    <property type="component" value="Unassembled WGS sequence"/>
</dbReference>
<accession>A0A8H6AXN2</accession>
<keyword evidence="2" id="KW-1185">Reference proteome</keyword>
<evidence type="ECO:0000313" key="1">
    <source>
        <dbReference type="EMBL" id="KAF5875681.1"/>
    </source>
</evidence>
<reference evidence="1 2" key="1">
    <citation type="journal article" date="2020" name="Phytopathology">
        <title>A high-quality genome resource of Botrytis fragariae, a new and rapidly spreading fungal pathogen causing strawberry gray mold in the U.S.A.</title>
        <authorList>
            <person name="Wu Y."/>
            <person name="Saski C.A."/>
            <person name="Schnabel G."/>
            <person name="Xiao S."/>
            <person name="Hu M."/>
        </authorList>
    </citation>
    <scope>NUCLEOTIDE SEQUENCE [LARGE SCALE GENOMIC DNA]</scope>
    <source>
        <strain evidence="1 2">BVB16</strain>
    </source>
</reference>
<protein>
    <submittedName>
        <fullName evidence="1">Uncharacterized protein</fullName>
    </submittedName>
</protein>
<dbReference type="GeneID" id="59265462"/>
<gene>
    <name evidence="1" type="ORF">Bfra_011443</name>
</gene>
<dbReference type="AlphaFoldDB" id="A0A8H6AXN2"/>
<organism evidence="1 2">
    <name type="scientific">Botrytis fragariae</name>
    <dbReference type="NCBI Taxonomy" id="1964551"/>
    <lineage>
        <taxon>Eukaryota</taxon>
        <taxon>Fungi</taxon>
        <taxon>Dikarya</taxon>
        <taxon>Ascomycota</taxon>
        <taxon>Pezizomycotina</taxon>
        <taxon>Leotiomycetes</taxon>
        <taxon>Helotiales</taxon>
        <taxon>Sclerotiniaceae</taxon>
        <taxon>Botrytis</taxon>
    </lineage>
</organism>
<sequence>MSFKASEIAARKHQKFHLPNASPRFPSDVLSFLATIPTSLLSPLIYPDIDDNSQTLFEIYQVKLDLGNAPRLKTEIELDGVIHFKFDIYAIPSNASSRFIEHRECTNLLSNPLRNVSEYW</sequence>
<dbReference type="EMBL" id="JABFCT010000005">
    <property type="protein sequence ID" value="KAF5875681.1"/>
    <property type="molecule type" value="Genomic_DNA"/>
</dbReference>